<evidence type="ECO:0000313" key="1">
    <source>
        <dbReference type="EMBL" id="KAJ7757612.1"/>
    </source>
</evidence>
<gene>
    <name evidence="1" type="ORF">B0H16DRAFT_1721347</name>
</gene>
<dbReference type="EMBL" id="JARKIB010000044">
    <property type="protein sequence ID" value="KAJ7757612.1"/>
    <property type="molecule type" value="Genomic_DNA"/>
</dbReference>
<keyword evidence="2" id="KW-1185">Reference proteome</keyword>
<protein>
    <submittedName>
        <fullName evidence="1">Uncharacterized protein</fullName>
    </submittedName>
</protein>
<comment type="caution">
    <text evidence="1">The sequence shown here is derived from an EMBL/GenBank/DDBJ whole genome shotgun (WGS) entry which is preliminary data.</text>
</comment>
<reference evidence="1" key="1">
    <citation type="submission" date="2023-03" db="EMBL/GenBank/DDBJ databases">
        <title>Massive genome expansion in bonnet fungi (Mycena s.s.) driven by repeated elements and novel gene families across ecological guilds.</title>
        <authorList>
            <consortium name="Lawrence Berkeley National Laboratory"/>
            <person name="Harder C.B."/>
            <person name="Miyauchi S."/>
            <person name="Viragh M."/>
            <person name="Kuo A."/>
            <person name="Thoen E."/>
            <person name="Andreopoulos B."/>
            <person name="Lu D."/>
            <person name="Skrede I."/>
            <person name="Drula E."/>
            <person name="Henrissat B."/>
            <person name="Morin E."/>
            <person name="Kohler A."/>
            <person name="Barry K."/>
            <person name="LaButti K."/>
            <person name="Morin E."/>
            <person name="Salamov A."/>
            <person name="Lipzen A."/>
            <person name="Mereny Z."/>
            <person name="Hegedus B."/>
            <person name="Baldrian P."/>
            <person name="Stursova M."/>
            <person name="Weitz H."/>
            <person name="Taylor A."/>
            <person name="Grigoriev I.V."/>
            <person name="Nagy L.G."/>
            <person name="Martin F."/>
            <person name="Kauserud H."/>
        </authorList>
    </citation>
    <scope>NUCLEOTIDE SEQUENCE</scope>
    <source>
        <strain evidence="1">CBHHK182m</strain>
    </source>
</reference>
<sequence length="230" mass="26923">MSIPCQILLKPRRCSITAGIPYDPKLSPIHLSHQDPPPELKKEWELLDFDCSITLDRYLAEFHQEILPLPTLDESLDACTLYVQLKTDVYSDCVEKLADFRGRTMKKMLEWWHSLLSGALSTIDVLGTAKYTGKDEDLVQALSRPFMLRLNNNGLELKSWACIFRQVDDWLVRWRYYQLRVERRHAEPHLCTAEWILLYHDTSTLIRSLALRFRSAVDRPSSDIRLEYID</sequence>
<dbReference type="AlphaFoldDB" id="A0AAD7J5I7"/>
<proteinExistence type="predicted"/>
<evidence type="ECO:0000313" key="2">
    <source>
        <dbReference type="Proteomes" id="UP001215598"/>
    </source>
</evidence>
<name>A0AAD7J5I7_9AGAR</name>
<dbReference type="Proteomes" id="UP001215598">
    <property type="component" value="Unassembled WGS sequence"/>
</dbReference>
<organism evidence="1 2">
    <name type="scientific">Mycena metata</name>
    <dbReference type="NCBI Taxonomy" id="1033252"/>
    <lineage>
        <taxon>Eukaryota</taxon>
        <taxon>Fungi</taxon>
        <taxon>Dikarya</taxon>
        <taxon>Basidiomycota</taxon>
        <taxon>Agaricomycotina</taxon>
        <taxon>Agaricomycetes</taxon>
        <taxon>Agaricomycetidae</taxon>
        <taxon>Agaricales</taxon>
        <taxon>Marasmiineae</taxon>
        <taxon>Mycenaceae</taxon>
        <taxon>Mycena</taxon>
    </lineage>
</organism>
<accession>A0AAD7J5I7</accession>